<keyword evidence="1" id="KW-0472">Membrane</keyword>
<keyword evidence="5" id="KW-1185">Reference proteome</keyword>
<reference evidence="2 5" key="3">
    <citation type="submission" date="2019-12" db="EMBL/GenBank/DDBJ databases">
        <title>Draft Genome Sequences of Six Type Strains of the Genus Massilia.</title>
        <authorList>
            <person name="Miess H."/>
            <person name="Frediansyah A."/>
            <person name="Goeker M."/>
            <person name="Gross H."/>
        </authorList>
    </citation>
    <scope>NUCLEOTIDE SEQUENCE [LARGE SCALE GENOMIC DNA]</scope>
    <source>
        <strain evidence="2 5">DSM 26639</strain>
    </source>
</reference>
<reference evidence="3" key="2">
    <citation type="submission" date="2019-07" db="EMBL/GenBank/DDBJ databases">
        <authorList>
            <person name="Whitman W."/>
            <person name="Huntemann M."/>
            <person name="Clum A."/>
            <person name="Pillay M."/>
            <person name="Palaniappan K."/>
            <person name="Varghese N."/>
            <person name="Mikhailova N."/>
            <person name="Stamatis D."/>
            <person name="Reddy T."/>
            <person name="Daum C."/>
            <person name="Shapiro N."/>
            <person name="Ivanova N."/>
            <person name="Kyrpides N."/>
            <person name="Woyke T."/>
        </authorList>
    </citation>
    <scope>NUCLEOTIDE SEQUENCE</scope>
    <source>
        <strain evidence="3">CGMCC 1.10685</strain>
    </source>
</reference>
<proteinExistence type="predicted"/>
<sequence>MGDGFFRKLWLGTAPLILWAAHFFFCYLYVAAGCGAATWAVLLSVTAVALALAGWLVASACRAGVPDTLLEITRLGAAVLGITGIAWSALPLLALGACG</sequence>
<dbReference type="OrthoDB" id="8759624at2"/>
<dbReference type="AlphaFoldDB" id="A0A562PQK1"/>
<dbReference type="Proteomes" id="UP000437862">
    <property type="component" value="Chromosome"/>
</dbReference>
<evidence type="ECO:0000313" key="5">
    <source>
        <dbReference type="Proteomes" id="UP000437862"/>
    </source>
</evidence>
<evidence type="ECO:0000313" key="2">
    <source>
        <dbReference type="EMBL" id="QGZ37893.1"/>
    </source>
</evidence>
<reference evidence="3 4" key="1">
    <citation type="journal article" date="2015" name="Stand. Genomic Sci.">
        <title>Genomic Encyclopedia of Bacterial and Archaeal Type Strains, Phase III: the genomes of soil and plant-associated and newly described type strains.</title>
        <authorList>
            <person name="Whitman W.B."/>
            <person name="Woyke T."/>
            <person name="Klenk H.P."/>
            <person name="Zhou Y."/>
            <person name="Lilburn T.G."/>
            <person name="Beck B.J."/>
            <person name="De Vos P."/>
            <person name="Vandamme P."/>
            <person name="Eisen J.A."/>
            <person name="Garrity G."/>
            <person name="Hugenholtz P."/>
            <person name="Kyrpides N.C."/>
        </authorList>
    </citation>
    <scope>NUCLEOTIDE SEQUENCE [LARGE SCALE GENOMIC DNA]</scope>
    <source>
        <strain evidence="3 4">CGMCC 1.10685</strain>
    </source>
</reference>
<evidence type="ECO:0000313" key="3">
    <source>
        <dbReference type="EMBL" id="TWI46727.1"/>
    </source>
</evidence>
<feature type="transmembrane region" description="Helical" evidence="1">
    <location>
        <begin position="9"/>
        <end position="30"/>
    </location>
</feature>
<keyword evidence="1" id="KW-1133">Transmembrane helix</keyword>
<dbReference type="RefSeq" id="WP_145876399.1">
    <property type="nucleotide sequence ID" value="NZ_CP046904.1"/>
</dbReference>
<evidence type="ECO:0000256" key="1">
    <source>
        <dbReference type="SAM" id="Phobius"/>
    </source>
</evidence>
<feature type="transmembrane region" description="Helical" evidence="1">
    <location>
        <begin position="36"/>
        <end position="57"/>
    </location>
</feature>
<name>A0A562PQK1_9BURK</name>
<dbReference type="EMBL" id="VLKW01000005">
    <property type="protein sequence ID" value="TWI46727.1"/>
    <property type="molecule type" value="Genomic_DNA"/>
</dbReference>
<accession>A0A562PQK1</accession>
<dbReference type="Proteomes" id="UP000315112">
    <property type="component" value="Unassembled WGS sequence"/>
</dbReference>
<dbReference type="EMBL" id="CP046904">
    <property type="protein sequence ID" value="QGZ37893.1"/>
    <property type="molecule type" value="Genomic_DNA"/>
</dbReference>
<evidence type="ECO:0000313" key="4">
    <source>
        <dbReference type="Proteomes" id="UP000315112"/>
    </source>
</evidence>
<protein>
    <submittedName>
        <fullName evidence="3">Uncharacterized protein</fullName>
    </submittedName>
</protein>
<feature type="transmembrane region" description="Helical" evidence="1">
    <location>
        <begin position="77"/>
        <end position="97"/>
    </location>
</feature>
<organism evidence="3 4">
    <name type="scientific">Pseudoduganella flava</name>
    <dbReference type="NCBI Taxonomy" id="871742"/>
    <lineage>
        <taxon>Bacteria</taxon>
        <taxon>Pseudomonadati</taxon>
        <taxon>Pseudomonadota</taxon>
        <taxon>Betaproteobacteria</taxon>
        <taxon>Burkholderiales</taxon>
        <taxon>Oxalobacteraceae</taxon>
        <taxon>Telluria group</taxon>
        <taxon>Pseudoduganella</taxon>
    </lineage>
</organism>
<keyword evidence="1" id="KW-0812">Transmembrane</keyword>
<gene>
    <name evidence="2" type="ORF">GO485_01735</name>
    <name evidence="3" type="ORF">IP92_03090</name>
</gene>
<dbReference type="PROSITE" id="PS51257">
    <property type="entry name" value="PROKAR_LIPOPROTEIN"/>
    <property type="match status" value="1"/>
</dbReference>